<keyword evidence="3" id="KW-1185">Reference proteome</keyword>
<evidence type="ECO:0000313" key="3">
    <source>
        <dbReference type="Proteomes" id="UP001370490"/>
    </source>
</evidence>
<dbReference type="EMBL" id="JBAMMX010000014">
    <property type="protein sequence ID" value="KAK6927729.1"/>
    <property type="molecule type" value="Genomic_DNA"/>
</dbReference>
<dbReference type="Gene3D" id="3.40.33.10">
    <property type="entry name" value="CAP"/>
    <property type="match status" value="1"/>
</dbReference>
<dbReference type="CDD" id="cd05381">
    <property type="entry name" value="CAP_PR-1"/>
    <property type="match status" value="1"/>
</dbReference>
<comment type="caution">
    <text evidence="2">The sequence shown here is derived from an EMBL/GenBank/DDBJ whole genome shotgun (WGS) entry which is preliminary data.</text>
</comment>
<reference evidence="2 3" key="1">
    <citation type="submission" date="2023-12" db="EMBL/GenBank/DDBJ databases">
        <title>A high-quality genome assembly for Dillenia turbinata (Dilleniales).</title>
        <authorList>
            <person name="Chanderbali A."/>
        </authorList>
    </citation>
    <scope>NUCLEOTIDE SEQUENCE [LARGE SCALE GENOMIC DNA]</scope>
    <source>
        <strain evidence="2">LSX21</strain>
        <tissue evidence="2">Leaf</tissue>
    </source>
</reference>
<evidence type="ECO:0000259" key="1">
    <source>
        <dbReference type="SMART" id="SM00198"/>
    </source>
</evidence>
<sequence length="396" mass="44608">MSTLHGFAYNIQLNYCLNSIADNPKLSSFCIQFFLESFIIELEPRRSTKVIDLHKDCVGVPVGNPHETYFIHDESPRGLKCGYALTQALQEHKDRRKKDSDAVMTMVIKTSKPSPITHQSRLGTDELFMATDPNTKQFLYYEDKEEHMKGTISLDKTLIADHPSISLYNDKQIDSAAINTETRASTWDKGTLPAIALNWLAISVKLGLSEGSEDQHHSINDFHSGSQDYAVGGRNVLLTIPPKFTKPAKASHTSHSITCDPPHLPNLGPHNVIRAKLGLPSLQWSEKIASFARYWAHQRQGDCALIHSDSDYGENLFWGSGKEWTPNKAVEAWAAEKYYNYHANTCVQNRDCFQYTQLVWKQSLKVRCAQVTCTCGDTFIVCNYEPHGNVIGQKPF</sequence>
<dbReference type="Pfam" id="PF00188">
    <property type="entry name" value="CAP"/>
    <property type="match status" value="1"/>
</dbReference>
<organism evidence="2 3">
    <name type="scientific">Dillenia turbinata</name>
    <dbReference type="NCBI Taxonomy" id="194707"/>
    <lineage>
        <taxon>Eukaryota</taxon>
        <taxon>Viridiplantae</taxon>
        <taxon>Streptophyta</taxon>
        <taxon>Embryophyta</taxon>
        <taxon>Tracheophyta</taxon>
        <taxon>Spermatophyta</taxon>
        <taxon>Magnoliopsida</taxon>
        <taxon>eudicotyledons</taxon>
        <taxon>Gunneridae</taxon>
        <taxon>Pentapetalae</taxon>
        <taxon>Dilleniales</taxon>
        <taxon>Dilleniaceae</taxon>
        <taxon>Dillenia</taxon>
    </lineage>
</organism>
<dbReference type="Proteomes" id="UP001370490">
    <property type="component" value="Unassembled WGS sequence"/>
</dbReference>
<name>A0AAN8V6P2_9MAGN</name>
<evidence type="ECO:0000313" key="2">
    <source>
        <dbReference type="EMBL" id="KAK6927729.1"/>
    </source>
</evidence>
<dbReference type="InterPro" id="IPR018244">
    <property type="entry name" value="Allrgn_V5/Tpx1_CS"/>
</dbReference>
<gene>
    <name evidence="2" type="ORF">RJ641_006320</name>
</gene>
<dbReference type="PANTHER" id="PTHR10334">
    <property type="entry name" value="CYSTEINE-RICH SECRETORY PROTEIN-RELATED"/>
    <property type="match status" value="1"/>
</dbReference>
<feature type="domain" description="SCP" evidence="1">
    <location>
        <begin position="267"/>
        <end position="392"/>
    </location>
</feature>
<proteinExistence type="predicted"/>
<dbReference type="PRINTS" id="PR00837">
    <property type="entry name" value="V5TPXLIKE"/>
</dbReference>
<dbReference type="AlphaFoldDB" id="A0AAN8V6P2"/>
<protein>
    <submittedName>
        <fullName evidence="2">CAP domain</fullName>
    </submittedName>
</protein>
<dbReference type="InterPro" id="IPR014044">
    <property type="entry name" value="CAP_dom"/>
</dbReference>
<dbReference type="FunFam" id="3.40.33.10:FF:000004">
    <property type="entry name" value="CAP, cysteine-rich secretory protein, antigen 5"/>
    <property type="match status" value="1"/>
</dbReference>
<dbReference type="SMART" id="SM00198">
    <property type="entry name" value="SCP"/>
    <property type="match status" value="1"/>
</dbReference>
<dbReference type="PROSITE" id="PS01010">
    <property type="entry name" value="CRISP_2"/>
    <property type="match status" value="1"/>
</dbReference>
<accession>A0AAN8V6P2</accession>
<dbReference type="GO" id="GO:0005576">
    <property type="term" value="C:extracellular region"/>
    <property type="evidence" value="ECO:0007669"/>
    <property type="project" value="InterPro"/>
</dbReference>
<dbReference type="InterPro" id="IPR001283">
    <property type="entry name" value="CRISP-related"/>
</dbReference>
<dbReference type="SUPFAM" id="SSF55797">
    <property type="entry name" value="PR-1-like"/>
    <property type="match status" value="1"/>
</dbReference>
<dbReference type="InterPro" id="IPR035940">
    <property type="entry name" value="CAP_sf"/>
</dbReference>